<sequence length="173" mass="19645">MEILKTGYITTMNILIQFSTFTGLVVFTVLGTILCLFFVGLRDGRFSNERIKKKDLSYYNSKLKLYKILPWFLLSIIGLWFILAVIPSLNGSFIGFSYVIILLGAGLFTVAVELLLVNIGMYGYILGHNLAIKLPKKKSRLSNTTPNFVNITRDEREKEISRILSQLKKVKKA</sequence>
<keyword evidence="1" id="KW-1133">Transmembrane helix</keyword>
<evidence type="ECO:0000313" key="2">
    <source>
        <dbReference type="EMBL" id="QNO16256.1"/>
    </source>
</evidence>
<feature type="transmembrane region" description="Helical" evidence="1">
    <location>
        <begin position="65"/>
        <end position="86"/>
    </location>
</feature>
<keyword evidence="1" id="KW-0812">Transmembrane</keyword>
<feature type="transmembrane region" description="Helical" evidence="1">
    <location>
        <begin position="98"/>
        <end position="127"/>
    </location>
</feature>
<gene>
    <name evidence="2" type="ORF">HYG86_16505</name>
</gene>
<dbReference type="Proteomes" id="UP000516160">
    <property type="component" value="Chromosome"/>
</dbReference>
<dbReference type="EMBL" id="CP058559">
    <property type="protein sequence ID" value="QNO16256.1"/>
    <property type="molecule type" value="Genomic_DNA"/>
</dbReference>
<keyword evidence="1" id="KW-0472">Membrane</keyword>
<feature type="transmembrane region" description="Helical" evidence="1">
    <location>
        <begin position="20"/>
        <end position="44"/>
    </location>
</feature>
<reference evidence="2 3" key="1">
    <citation type="submission" date="2020-07" db="EMBL/GenBank/DDBJ databases">
        <title>Alkalicella. sp. LB2 genome.</title>
        <authorList>
            <person name="Postec A."/>
            <person name="Quemeneur M."/>
        </authorList>
    </citation>
    <scope>NUCLEOTIDE SEQUENCE [LARGE SCALE GENOMIC DNA]</scope>
    <source>
        <strain evidence="2 3">LB2</strain>
    </source>
</reference>
<dbReference type="AlphaFoldDB" id="A0A7G9WC44"/>
<keyword evidence="3" id="KW-1185">Reference proteome</keyword>
<name>A0A7G9WC44_ALKCA</name>
<evidence type="ECO:0000313" key="3">
    <source>
        <dbReference type="Proteomes" id="UP000516160"/>
    </source>
</evidence>
<dbReference type="RefSeq" id="WP_213166649.1">
    <property type="nucleotide sequence ID" value="NZ_CP058559.1"/>
</dbReference>
<proteinExistence type="predicted"/>
<accession>A0A7G9WC44</accession>
<organism evidence="2 3">
    <name type="scientific">Alkalicella caledoniensis</name>
    <dbReference type="NCBI Taxonomy" id="2731377"/>
    <lineage>
        <taxon>Bacteria</taxon>
        <taxon>Bacillati</taxon>
        <taxon>Bacillota</taxon>
        <taxon>Clostridia</taxon>
        <taxon>Eubacteriales</taxon>
        <taxon>Proteinivoracaceae</taxon>
        <taxon>Alkalicella</taxon>
    </lineage>
</organism>
<protein>
    <submittedName>
        <fullName evidence="2">Uncharacterized protein</fullName>
    </submittedName>
</protein>
<evidence type="ECO:0000256" key="1">
    <source>
        <dbReference type="SAM" id="Phobius"/>
    </source>
</evidence>
<dbReference type="KEGG" id="acae:HYG86_16505"/>